<accession>A0ABM7MB55</accession>
<dbReference type="InterPro" id="IPR021323">
    <property type="entry name" value="DUF2927"/>
</dbReference>
<organism evidence="2 3">
    <name type="scientific">Thiomicrorhabdus immobilis</name>
    <dbReference type="NCBI Taxonomy" id="2791037"/>
    <lineage>
        <taxon>Bacteria</taxon>
        <taxon>Pseudomonadati</taxon>
        <taxon>Pseudomonadota</taxon>
        <taxon>Gammaproteobacteria</taxon>
        <taxon>Thiotrichales</taxon>
        <taxon>Piscirickettsiaceae</taxon>
        <taxon>Thiomicrorhabdus</taxon>
    </lineage>
</organism>
<dbReference type="Pfam" id="PF11150">
    <property type="entry name" value="DUF2927"/>
    <property type="match status" value="1"/>
</dbReference>
<evidence type="ECO:0000313" key="3">
    <source>
        <dbReference type="Proteomes" id="UP001054820"/>
    </source>
</evidence>
<dbReference type="Proteomes" id="UP001054820">
    <property type="component" value="Chromosome"/>
</dbReference>
<dbReference type="EMBL" id="AP024202">
    <property type="protein sequence ID" value="BCN92592.1"/>
    <property type="molecule type" value="Genomic_DNA"/>
</dbReference>
<evidence type="ECO:0008006" key="4">
    <source>
        <dbReference type="Google" id="ProtNLM"/>
    </source>
</evidence>
<proteinExistence type="predicted"/>
<sequence length="282" mass="32272">MNKTNKSFAQQPFVFALLRFFSLFSVIAVASLPSVALAQHTTDLNLDLNWQNPAYIQKAFNEIALKNEYQKTDQRIIKWLQPIHYRFEYHHVKTNPMVENLFNTHLRHLSEITQHPIFPTEDTPPNLIIHLTADNEYAQVIKRFTASKVANIERDSNCMGSFKTNRHNEIVEAQIILPLDHVFSRGLLVACVVEETTQIMGLPNDSDWVNPSIANDASKVELLTGLDYILLKILYDKQLHAGMAFEQSQPIIRKRISALKDADEIKNANHQVNKSGLYPLVN</sequence>
<keyword evidence="3" id="KW-1185">Reference proteome</keyword>
<protein>
    <recommendedName>
        <fullName evidence="4">DUF2927 domain-containing protein</fullName>
    </recommendedName>
</protein>
<evidence type="ECO:0000256" key="1">
    <source>
        <dbReference type="SAM" id="SignalP"/>
    </source>
</evidence>
<feature type="chain" id="PRO_5046493940" description="DUF2927 domain-containing protein" evidence="1">
    <location>
        <begin position="39"/>
        <end position="282"/>
    </location>
</feature>
<evidence type="ECO:0000313" key="2">
    <source>
        <dbReference type="EMBL" id="BCN92592.1"/>
    </source>
</evidence>
<keyword evidence="1" id="KW-0732">Signal</keyword>
<feature type="signal peptide" evidence="1">
    <location>
        <begin position="1"/>
        <end position="38"/>
    </location>
</feature>
<dbReference type="RefSeq" id="WP_237262284.1">
    <property type="nucleotide sequence ID" value="NZ_AP024202.1"/>
</dbReference>
<name>A0ABM7MB55_9GAMM</name>
<reference evidence="2" key="1">
    <citation type="journal article" date="2022" name="Arch. Microbiol.">
        <title>Thiomicrorhabdus immobilis sp. nov., a mesophilic sulfur-oxidizing bacterium isolated from sediment of a brackish lake in northern Japan.</title>
        <authorList>
            <person name="Kojima H."/>
            <person name="Mochizuki J."/>
            <person name="Kanda M."/>
            <person name="Watanabe T."/>
            <person name="Fukui M."/>
        </authorList>
    </citation>
    <scope>NUCLEOTIDE SEQUENCE</scope>
    <source>
        <strain evidence="2">Am19</strain>
    </source>
</reference>
<gene>
    <name evidence="2" type="ORF">THMIRHAM_03770</name>
</gene>